<keyword evidence="7" id="KW-0234">DNA repair</keyword>
<proteinExistence type="predicted"/>
<sequence length="223" mass="24768">MVNMQTMKTQNNSPDSRIKQLIQHQNNLRQCRQCPDMIPPVITGTAVLSPVILIGQAPGIHEAEVQKPFGWTAGKTLFSWFETVGVSEETFREQVFIASVCRCFPGKQINKQGKIGGDRVPSKTEISQCAPWLHREVELLKPQLIIAVGKLAISHYVNVKKLTDVIGTVHQIEIAGHPTQMIPLPHPSGASTWHRMEPGKTLLQDALQLLNKHPAWQQIQAAG</sequence>
<dbReference type="InterPro" id="IPR036895">
    <property type="entry name" value="Uracil-DNA_glycosylase-like_sf"/>
</dbReference>
<dbReference type="PANTHER" id="PTHR33693">
    <property type="entry name" value="TYPE-5 URACIL-DNA GLYCOSYLASE"/>
    <property type="match status" value="1"/>
</dbReference>
<dbReference type="GO" id="GO:0006281">
    <property type="term" value="P:DNA repair"/>
    <property type="evidence" value="ECO:0007669"/>
    <property type="project" value="UniProtKB-KW"/>
</dbReference>
<keyword evidence="3" id="KW-0227">DNA damage</keyword>
<keyword evidence="6" id="KW-0411">Iron-sulfur</keyword>
<evidence type="ECO:0000256" key="4">
    <source>
        <dbReference type="ARBA" id="ARBA00022801"/>
    </source>
</evidence>
<dbReference type="InterPro" id="IPR051536">
    <property type="entry name" value="UDG_Type-4/5"/>
</dbReference>
<name>A0A6S6SJ18_9GAMM</name>
<dbReference type="PANTHER" id="PTHR33693:SF1">
    <property type="entry name" value="TYPE-4 URACIL-DNA GLYCOSYLASE"/>
    <property type="match status" value="1"/>
</dbReference>
<reference evidence="9" key="1">
    <citation type="submission" date="2020-01" db="EMBL/GenBank/DDBJ databases">
        <authorList>
            <person name="Meier V. D."/>
            <person name="Meier V D."/>
        </authorList>
    </citation>
    <scope>NUCLEOTIDE SEQUENCE</scope>
    <source>
        <strain evidence="9">HLG_WM_MAG_09</strain>
    </source>
</reference>
<feature type="domain" description="Uracil-DNA glycosylase-like" evidence="8">
    <location>
        <begin position="43"/>
        <end position="207"/>
    </location>
</feature>
<dbReference type="InterPro" id="IPR005122">
    <property type="entry name" value="Uracil-DNA_glycosylase-like"/>
</dbReference>
<evidence type="ECO:0000256" key="1">
    <source>
        <dbReference type="ARBA" id="ARBA00022485"/>
    </source>
</evidence>
<dbReference type="GO" id="GO:0051539">
    <property type="term" value="F:4 iron, 4 sulfur cluster binding"/>
    <property type="evidence" value="ECO:0007669"/>
    <property type="project" value="UniProtKB-KW"/>
</dbReference>
<dbReference type="CDD" id="cd10033">
    <property type="entry name" value="UDG_like"/>
    <property type="match status" value="1"/>
</dbReference>
<evidence type="ECO:0000256" key="7">
    <source>
        <dbReference type="ARBA" id="ARBA00023204"/>
    </source>
</evidence>
<evidence type="ECO:0000256" key="3">
    <source>
        <dbReference type="ARBA" id="ARBA00022763"/>
    </source>
</evidence>
<evidence type="ECO:0000256" key="2">
    <source>
        <dbReference type="ARBA" id="ARBA00022723"/>
    </source>
</evidence>
<evidence type="ECO:0000256" key="6">
    <source>
        <dbReference type="ARBA" id="ARBA00023014"/>
    </source>
</evidence>
<gene>
    <name evidence="9" type="ORF">HELGO_WM29234</name>
</gene>
<keyword evidence="2" id="KW-0479">Metal-binding</keyword>
<dbReference type="EMBL" id="CACVAT010000047">
    <property type="protein sequence ID" value="CAA6802818.1"/>
    <property type="molecule type" value="Genomic_DNA"/>
</dbReference>
<dbReference type="SUPFAM" id="SSF52141">
    <property type="entry name" value="Uracil-DNA glycosylase-like"/>
    <property type="match status" value="1"/>
</dbReference>
<organism evidence="9">
    <name type="scientific">uncultured Thiotrichaceae bacterium</name>
    <dbReference type="NCBI Taxonomy" id="298394"/>
    <lineage>
        <taxon>Bacteria</taxon>
        <taxon>Pseudomonadati</taxon>
        <taxon>Pseudomonadota</taxon>
        <taxon>Gammaproteobacteria</taxon>
        <taxon>Thiotrichales</taxon>
        <taxon>Thiotrichaceae</taxon>
        <taxon>environmental samples</taxon>
    </lineage>
</organism>
<dbReference type="GO" id="GO:0046872">
    <property type="term" value="F:metal ion binding"/>
    <property type="evidence" value="ECO:0007669"/>
    <property type="project" value="UniProtKB-KW"/>
</dbReference>
<accession>A0A6S6SJ18</accession>
<evidence type="ECO:0000313" key="9">
    <source>
        <dbReference type="EMBL" id="CAA6802818.1"/>
    </source>
</evidence>
<dbReference type="GO" id="GO:0097506">
    <property type="term" value="F:deaminated base DNA N-glycosylase activity"/>
    <property type="evidence" value="ECO:0007669"/>
    <property type="project" value="UniProtKB-ARBA"/>
</dbReference>
<dbReference type="SMART" id="SM00987">
    <property type="entry name" value="UreE_C"/>
    <property type="match status" value="1"/>
</dbReference>
<evidence type="ECO:0000256" key="5">
    <source>
        <dbReference type="ARBA" id="ARBA00023004"/>
    </source>
</evidence>
<dbReference type="Pfam" id="PF03167">
    <property type="entry name" value="UDG"/>
    <property type="match status" value="1"/>
</dbReference>
<keyword evidence="5" id="KW-0408">Iron</keyword>
<evidence type="ECO:0000259" key="8">
    <source>
        <dbReference type="SMART" id="SM00986"/>
    </source>
</evidence>
<keyword evidence="4" id="KW-0378">Hydrolase</keyword>
<dbReference type="Gene3D" id="3.40.470.10">
    <property type="entry name" value="Uracil-DNA glycosylase-like domain"/>
    <property type="match status" value="1"/>
</dbReference>
<dbReference type="SMART" id="SM00986">
    <property type="entry name" value="UDG"/>
    <property type="match status" value="1"/>
</dbReference>
<keyword evidence="1" id="KW-0004">4Fe-4S</keyword>
<dbReference type="AlphaFoldDB" id="A0A6S6SJ18"/>
<protein>
    <recommendedName>
        <fullName evidence="8">Uracil-DNA glycosylase-like domain-containing protein</fullName>
    </recommendedName>
</protein>